<evidence type="ECO:0000256" key="4">
    <source>
        <dbReference type="ARBA" id="ARBA00022777"/>
    </source>
</evidence>
<dbReference type="GO" id="GO:0007030">
    <property type="term" value="P:Golgi organization"/>
    <property type="evidence" value="ECO:0007669"/>
    <property type="project" value="TreeGrafter"/>
</dbReference>
<evidence type="ECO:0000256" key="1">
    <source>
        <dbReference type="ARBA" id="ARBA00022475"/>
    </source>
</evidence>
<comment type="catalytic activity">
    <reaction evidence="7">
        <text>a 1,2-diacyl-sn-glycero-3-phospho-(1D-myo-inositol) + ATP = a 1,2-diacyl-sn-glycero-3-phospho-(1D-myo-inositol 4-phosphate) + ADP + H(+)</text>
        <dbReference type="Rhea" id="RHEA:19877"/>
        <dbReference type="ChEBI" id="CHEBI:15378"/>
        <dbReference type="ChEBI" id="CHEBI:30616"/>
        <dbReference type="ChEBI" id="CHEBI:57880"/>
        <dbReference type="ChEBI" id="CHEBI:58178"/>
        <dbReference type="ChEBI" id="CHEBI:456216"/>
        <dbReference type="EC" id="2.7.1.67"/>
    </reaction>
</comment>
<dbReference type="EC" id="2.7.1.67" evidence="7"/>
<dbReference type="OMA" id="DPVFTWC"/>
<dbReference type="OrthoDB" id="3349449at2759"/>
<dbReference type="Pfam" id="PF00454">
    <property type="entry name" value="PI3_PI4_kinase"/>
    <property type="match status" value="1"/>
</dbReference>
<dbReference type="GO" id="GO:0005802">
    <property type="term" value="C:trans-Golgi network"/>
    <property type="evidence" value="ECO:0007669"/>
    <property type="project" value="TreeGrafter"/>
</dbReference>
<organism evidence="9 10">
    <name type="scientific">Conidiobolus coronatus (strain ATCC 28846 / CBS 209.66 / NRRL 28638)</name>
    <name type="common">Delacroixia coronata</name>
    <dbReference type="NCBI Taxonomy" id="796925"/>
    <lineage>
        <taxon>Eukaryota</taxon>
        <taxon>Fungi</taxon>
        <taxon>Fungi incertae sedis</taxon>
        <taxon>Zoopagomycota</taxon>
        <taxon>Entomophthoromycotina</taxon>
        <taxon>Entomophthoromycetes</taxon>
        <taxon>Entomophthorales</taxon>
        <taxon>Ancylistaceae</taxon>
        <taxon>Conidiobolus</taxon>
    </lineage>
</organism>
<dbReference type="PANTHER" id="PTHR12865:SF1">
    <property type="entry name" value="PHOSPHATIDYLINOSITOL 4-KINASE TYPE 2"/>
    <property type="match status" value="1"/>
</dbReference>
<dbReference type="STRING" id="796925.A0A137PA98"/>
<dbReference type="GO" id="GO:0005768">
    <property type="term" value="C:endosome"/>
    <property type="evidence" value="ECO:0007669"/>
    <property type="project" value="UniProtKB-UniRule"/>
</dbReference>
<evidence type="ECO:0000313" key="9">
    <source>
        <dbReference type="EMBL" id="KXN71937.1"/>
    </source>
</evidence>
<reference evidence="9 10" key="1">
    <citation type="journal article" date="2015" name="Genome Biol. Evol.">
        <title>Phylogenomic analyses indicate that early fungi evolved digesting cell walls of algal ancestors of land plants.</title>
        <authorList>
            <person name="Chang Y."/>
            <person name="Wang S."/>
            <person name="Sekimoto S."/>
            <person name="Aerts A.L."/>
            <person name="Choi C."/>
            <person name="Clum A."/>
            <person name="LaButti K.M."/>
            <person name="Lindquist E.A."/>
            <person name="Yee Ngan C."/>
            <person name="Ohm R.A."/>
            <person name="Salamov A.A."/>
            <person name="Grigoriev I.V."/>
            <person name="Spatafora J.W."/>
            <person name="Berbee M.L."/>
        </authorList>
    </citation>
    <scope>NUCLEOTIDE SEQUENCE [LARGE SCALE GENOMIC DNA]</scope>
    <source>
        <strain evidence="9 10">NRRL 28638</strain>
    </source>
</reference>
<gene>
    <name evidence="9" type="ORF">CONCODRAFT_78099</name>
</gene>
<feature type="domain" description="PI3K/PI4K catalytic" evidence="8">
    <location>
        <begin position="56"/>
        <end position="414"/>
    </location>
</feature>
<dbReference type="InterPro" id="IPR000403">
    <property type="entry name" value="PI3/4_kinase_cat_dom"/>
</dbReference>
<name>A0A137PA98_CONC2</name>
<dbReference type="GO" id="GO:0007032">
    <property type="term" value="P:endosome organization"/>
    <property type="evidence" value="ECO:0007669"/>
    <property type="project" value="TreeGrafter"/>
</dbReference>
<keyword evidence="5 7" id="KW-0067">ATP-binding</keyword>
<comment type="cofactor">
    <cofactor evidence="7">
        <name>Mg(2+)</name>
        <dbReference type="ChEBI" id="CHEBI:18420"/>
    </cofactor>
    <cofactor evidence="7">
        <name>Mn(2+)</name>
        <dbReference type="ChEBI" id="CHEBI:29035"/>
    </cofactor>
</comment>
<sequence length="487" mass="56006">MEPHPLTLHDELNNPIDTTETSYKLTRLPSIRPADELPAEEFLYLVQLVREAISQKILPECIAQGSSGSYFCTDPKRKKVGVFKPKNEEPYGHLNPKWMKWLHRNLFPCCFGRSCLIPNLGYISEAGASLIDRRLQMGLVPRTEVIRLSSTSFHYSKKDIAAANRPDKQVPLPLKIGSFQLFLHKYQNASTFLEQNPWPLECALDGIGLSKPRSPTIVLQNDEETRLLIDGGATDIWTPELQMEFRLQLEKLVIFDYLIRNTDRGLDNWMIQYNPFTVDVEPEVNPFDSSILPKSTKEINIAAIDHGLAFPHKHPDNWRSYPYGWLSLPQSLINRPFSPSIRAYFLPLLSSARWWQQTIYDMRKLFEIDEDFNEDMFQAQMAVLKGQGWNIVESLKQPEEGPIELCNRTPAIVWDEILDPASSPTLPSPPPDSADQTKLVEQGADPSNFDWPDPFSEQWVAFNKVTPNRRVRKRLKKLSKKAWFRSC</sequence>
<evidence type="ECO:0000256" key="6">
    <source>
        <dbReference type="ARBA" id="ARBA00023136"/>
    </source>
</evidence>
<comment type="subcellular location">
    <subcellularLocation>
        <location evidence="7">Cell membrane</location>
        <topology evidence="7">Peripheral membrane protein</topology>
    </subcellularLocation>
    <subcellularLocation>
        <location evidence="7">Vacuole membrane</location>
        <topology evidence="7">Peripheral membrane protein</topology>
    </subcellularLocation>
</comment>
<keyword evidence="4 7" id="KW-0418">Kinase</keyword>
<dbReference type="GO" id="GO:0000329">
    <property type="term" value="C:fungal-type vacuole membrane"/>
    <property type="evidence" value="ECO:0007669"/>
    <property type="project" value="EnsemblFungi"/>
</dbReference>
<keyword evidence="3 7" id="KW-0547">Nucleotide-binding</keyword>
<keyword evidence="10" id="KW-1185">Reference proteome</keyword>
<dbReference type="AlphaFoldDB" id="A0A137PA98"/>
<keyword evidence="6" id="KW-0472">Membrane</keyword>
<evidence type="ECO:0000256" key="3">
    <source>
        <dbReference type="ARBA" id="ARBA00022741"/>
    </source>
</evidence>
<dbReference type="InterPro" id="IPR039756">
    <property type="entry name" value="Lsb6/PI4K2"/>
</dbReference>
<evidence type="ECO:0000313" key="10">
    <source>
        <dbReference type="Proteomes" id="UP000070444"/>
    </source>
</evidence>
<dbReference type="PROSITE" id="PS50290">
    <property type="entry name" value="PI3_4_KINASE_3"/>
    <property type="match status" value="1"/>
</dbReference>
<keyword evidence="1 7" id="KW-1003">Cell membrane</keyword>
<accession>A0A137PA98</accession>
<comment type="similarity">
    <text evidence="7">Belongs to the PI3/PI4-kinase family.</text>
</comment>
<evidence type="ECO:0000256" key="2">
    <source>
        <dbReference type="ARBA" id="ARBA00022679"/>
    </source>
</evidence>
<evidence type="ECO:0000256" key="5">
    <source>
        <dbReference type="ARBA" id="ARBA00022840"/>
    </source>
</evidence>
<evidence type="ECO:0000256" key="7">
    <source>
        <dbReference type="RuleBase" id="RU367084"/>
    </source>
</evidence>
<dbReference type="Proteomes" id="UP000070444">
    <property type="component" value="Unassembled WGS sequence"/>
</dbReference>
<dbReference type="Gene3D" id="1.10.1070.20">
    <property type="match status" value="1"/>
</dbReference>
<keyword evidence="2 7" id="KW-0808">Transferase</keyword>
<dbReference type="GO" id="GO:0046854">
    <property type="term" value="P:phosphatidylinositol phosphate biosynthetic process"/>
    <property type="evidence" value="ECO:0007669"/>
    <property type="project" value="UniProtKB-UniRule"/>
</dbReference>
<dbReference type="GO" id="GO:0004430">
    <property type="term" value="F:1-phosphatidylinositol 4-kinase activity"/>
    <property type="evidence" value="ECO:0007669"/>
    <property type="project" value="UniProtKB-UniRule"/>
</dbReference>
<dbReference type="PANTHER" id="PTHR12865">
    <property type="entry name" value="PHOSPHATIDYLINOSITOL 4-KINASE TYPE-II"/>
    <property type="match status" value="1"/>
</dbReference>
<protein>
    <recommendedName>
        <fullName evidence="7">Phosphatidylinositol 4-kinase</fullName>
        <ecNumber evidence="7">2.7.1.67</ecNumber>
    </recommendedName>
</protein>
<proteinExistence type="inferred from homology"/>
<dbReference type="GO" id="GO:0005524">
    <property type="term" value="F:ATP binding"/>
    <property type="evidence" value="ECO:0007669"/>
    <property type="project" value="UniProtKB-UniRule"/>
</dbReference>
<evidence type="ECO:0000259" key="8">
    <source>
        <dbReference type="PROSITE" id="PS50290"/>
    </source>
</evidence>
<dbReference type="EMBL" id="KQ964464">
    <property type="protein sequence ID" value="KXN71937.1"/>
    <property type="molecule type" value="Genomic_DNA"/>
</dbReference>
<dbReference type="GO" id="GO:0005886">
    <property type="term" value="C:plasma membrane"/>
    <property type="evidence" value="ECO:0007669"/>
    <property type="project" value="UniProtKB-SubCell"/>
</dbReference>